<name>A0A2I0R253_9FLAO</name>
<evidence type="ECO:0000313" key="2">
    <source>
        <dbReference type="EMBL" id="PKR80635.1"/>
    </source>
</evidence>
<organism evidence="2 3">
    <name type="scientific">Brumimicrobium salinarum</name>
    <dbReference type="NCBI Taxonomy" id="2058658"/>
    <lineage>
        <taxon>Bacteria</taxon>
        <taxon>Pseudomonadati</taxon>
        <taxon>Bacteroidota</taxon>
        <taxon>Flavobacteriia</taxon>
        <taxon>Flavobacteriales</taxon>
        <taxon>Crocinitomicaceae</taxon>
        <taxon>Brumimicrobium</taxon>
    </lineage>
</organism>
<evidence type="ECO:0000313" key="3">
    <source>
        <dbReference type="Proteomes" id="UP000236654"/>
    </source>
</evidence>
<accession>A0A2I0R253</accession>
<dbReference type="InterPro" id="IPR006935">
    <property type="entry name" value="Helicase/UvrB_N"/>
</dbReference>
<dbReference type="SMART" id="SM00487">
    <property type="entry name" value="DEXDc"/>
    <property type="match status" value="1"/>
</dbReference>
<dbReference type="InterPro" id="IPR027417">
    <property type="entry name" value="P-loop_NTPase"/>
</dbReference>
<dbReference type="SUPFAM" id="SSF52540">
    <property type="entry name" value="P-loop containing nucleoside triphosphate hydrolases"/>
    <property type="match status" value="1"/>
</dbReference>
<dbReference type="EMBL" id="PJNI01000009">
    <property type="protein sequence ID" value="PKR80635.1"/>
    <property type="molecule type" value="Genomic_DNA"/>
</dbReference>
<dbReference type="GO" id="GO:0016787">
    <property type="term" value="F:hydrolase activity"/>
    <property type="evidence" value="ECO:0007669"/>
    <property type="project" value="InterPro"/>
</dbReference>
<dbReference type="InterPro" id="IPR014001">
    <property type="entry name" value="Helicase_ATP-bd"/>
</dbReference>
<reference evidence="2 3" key="1">
    <citation type="submission" date="2017-12" db="EMBL/GenBank/DDBJ databases">
        <title>The draft genome sequence of Brumimicrobium saltpan LHR20.</title>
        <authorList>
            <person name="Do Z.-J."/>
            <person name="Luo H.-R."/>
        </authorList>
    </citation>
    <scope>NUCLEOTIDE SEQUENCE [LARGE SCALE GENOMIC DNA]</scope>
    <source>
        <strain evidence="2 3">LHR20</strain>
    </source>
</reference>
<dbReference type="Pfam" id="PF04851">
    <property type="entry name" value="ResIII"/>
    <property type="match status" value="1"/>
</dbReference>
<comment type="caution">
    <text evidence="2">The sequence shown here is derived from an EMBL/GenBank/DDBJ whole genome shotgun (WGS) entry which is preliminary data.</text>
</comment>
<dbReference type="GO" id="GO:0003677">
    <property type="term" value="F:DNA binding"/>
    <property type="evidence" value="ECO:0007669"/>
    <property type="project" value="InterPro"/>
</dbReference>
<dbReference type="Proteomes" id="UP000236654">
    <property type="component" value="Unassembled WGS sequence"/>
</dbReference>
<protein>
    <recommendedName>
        <fullName evidence="1">Helicase ATP-binding domain-containing protein</fullName>
    </recommendedName>
</protein>
<evidence type="ECO:0000259" key="1">
    <source>
        <dbReference type="PROSITE" id="PS51192"/>
    </source>
</evidence>
<dbReference type="GO" id="GO:0005524">
    <property type="term" value="F:ATP binding"/>
    <property type="evidence" value="ECO:0007669"/>
    <property type="project" value="InterPro"/>
</dbReference>
<sequence length="637" mass="72980">MSNGITPIVQTYYEISEVKHKEVSSSLDYSDQVFTYLKSMRSAKGMELISLDKLEQLINKYSNADGGKLKDRCLLKGLYKDNFNGADCYKNVPYLFFDIDVKDKDKKKENAHLLRSKTNQIIFEELQKVSVICWRSNSGHGIAGVLYVPQLANYLENDKDLHLQVGKRITSYLSEYLHNVTGIERITFDNAQSKFRQVRFLAQQKEQRFLNSNPFEFTYKVDEKIKTFDNGVKKYKPTNYKGAYGTLTAQFDNDNNILSIAQRCGFSVVLSSGNKVRIKHPFTTSSTSGVIDEAQNVYFNHSGSFSEQKAFSPSQLLCYCELNNDWNEFYKHLNELGYKEEQPTKEAVKSTAKSLLDELKNVNNEDKASEIIFKHCYDLQTLSNEQKQNFIKENCPSDNLKKFFKAYLKLTDYRISYDKSFTIKNYVAEQLESVLNYVDKHNKIILRAETGKGKTTAFIRDFHKYRPDQRLLILLPLTIILEQNRKEYGNKAIYLDGFSDDFEHEDAKTANLVLATYEQGAKLLELSKFDCIVVDEVHQLITANSFKSDAISNLTPHLNSSKVIGLTGTPNAIFKAIGYKLVNIDVAKPKKTKAEIRFSNCAPFDLALSHLKQLTGKALIRLNDIKGIEILKSNWLR</sequence>
<gene>
    <name evidence="2" type="ORF">CW751_09710</name>
</gene>
<dbReference type="AlphaFoldDB" id="A0A2I0R253"/>
<dbReference type="RefSeq" id="WP_101334805.1">
    <property type="nucleotide sequence ID" value="NZ_PJNI01000009.1"/>
</dbReference>
<dbReference type="OrthoDB" id="1398971at2"/>
<feature type="domain" description="Helicase ATP-binding" evidence="1">
    <location>
        <begin position="435"/>
        <end position="588"/>
    </location>
</feature>
<proteinExistence type="predicted"/>
<keyword evidence="3" id="KW-1185">Reference proteome</keyword>
<dbReference type="Gene3D" id="3.40.50.300">
    <property type="entry name" value="P-loop containing nucleotide triphosphate hydrolases"/>
    <property type="match status" value="1"/>
</dbReference>
<dbReference type="PROSITE" id="PS51192">
    <property type="entry name" value="HELICASE_ATP_BIND_1"/>
    <property type="match status" value="1"/>
</dbReference>